<proteinExistence type="predicted"/>
<sequence length="258" mass="28778">MTGTLNELDSWFIDDIRRLGSTSNASSRSLTPSDTSESGLGSSISPTSDRSQSPENAQPASAENNLLSPREVVKMIDVINGSTKAQCVQLDSQENNEDDDRETSDLDKEDVEARSGHLAPPQSPGETDAHSGDTTYSFCSFQGYVPSTASPEACSPHPEDESDPRIKLVRQLWARMDEPVKRYLQKITRDYLELEGKPIQTSNIPTELFSEILEYVQLYHEYHQCNLPQPTPRLGDMPEAVLAFFTNIIYLRYGTENL</sequence>
<evidence type="ECO:0000256" key="1">
    <source>
        <dbReference type="SAM" id="MobiDB-lite"/>
    </source>
</evidence>
<feature type="region of interest" description="Disordered" evidence="1">
    <location>
        <begin position="87"/>
        <end position="133"/>
    </location>
</feature>
<gene>
    <name evidence="2" type="ORF">L5515_001980</name>
</gene>
<accession>A0AAE9E699</accession>
<protein>
    <submittedName>
        <fullName evidence="2">Uncharacterized protein</fullName>
    </submittedName>
</protein>
<dbReference type="EMBL" id="CP092620">
    <property type="protein sequence ID" value="UMM13958.1"/>
    <property type="molecule type" value="Genomic_DNA"/>
</dbReference>
<reference evidence="2 3" key="1">
    <citation type="submission" date="2022-04" db="EMBL/GenBank/DDBJ databases">
        <title>Chromosome-level reference genomes for two strains of Caenorhabditis briggsae: an improved platform for comparative genomics.</title>
        <authorList>
            <person name="Stevens L."/>
            <person name="Andersen E."/>
        </authorList>
    </citation>
    <scope>NUCLEOTIDE SEQUENCE [LARGE SCALE GENOMIC DNA]</scope>
    <source>
        <strain evidence="2">VX34</strain>
        <tissue evidence="2">Whole-organism</tissue>
    </source>
</reference>
<dbReference type="Proteomes" id="UP000829354">
    <property type="component" value="Chromosome I"/>
</dbReference>
<feature type="compositionally biased region" description="Polar residues" evidence="1">
    <location>
        <begin position="21"/>
        <end position="67"/>
    </location>
</feature>
<feature type="compositionally biased region" description="Basic and acidic residues" evidence="1">
    <location>
        <begin position="103"/>
        <end position="115"/>
    </location>
</feature>
<feature type="region of interest" description="Disordered" evidence="1">
    <location>
        <begin position="21"/>
        <end position="68"/>
    </location>
</feature>
<dbReference type="AlphaFoldDB" id="A0AAE9E699"/>
<evidence type="ECO:0000313" key="3">
    <source>
        <dbReference type="Proteomes" id="UP000829354"/>
    </source>
</evidence>
<keyword evidence="3" id="KW-1185">Reference proteome</keyword>
<evidence type="ECO:0000313" key="2">
    <source>
        <dbReference type="EMBL" id="UMM13958.1"/>
    </source>
</evidence>
<organism evidence="2 3">
    <name type="scientific">Caenorhabditis briggsae</name>
    <dbReference type="NCBI Taxonomy" id="6238"/>
    <lineage>
        <taxon>Eukaryota</taxon>
        <taxon>Metazoa</taxon>
        <taxon>Ecdysozoa</taxon>
        <taxon>Nematoda</taxon>
        <taxon>Chromadorea</taxon>
        <taxon>Rhabditida</taxon>
        <taxon>Rhabditina</taxon>
        <taxon>Rhabditomorpha</taxon>
        <taxon>Rhabditoidea</taxon>
        <taxon>Rhabditidae</taxon>
        <taxon>Peloderinae</taxon>
        <taxon>Caenorhabditis</taxon>
    </lineage>
</organism>
<name>A0AAE9E699_CAEBR</name>